<feature type="transmembrane region" description="Helical" evidence="1">
    <location>
        <begin position="9"/>
        <end position="27"/>
    </location>
</feature>
<keyword evidence="3" id="KW-1185">Reference proteome</keyword>
<reference evidence="3" key="1">
    <citation type="submission" date="2017-09" db="EMBL/GenBank/DDBJ databases">
        <authorList>
            <person name="Varghese N."/>
            <person name="Submissions S."/>
        </authorList>
    </citation>
    <scope>NUCLEOTIDE SEQUENCE [LARGE SCALE GENOMIC DNA]</scope>
    <source>
        <strain evidence="3">CGMCC 1.12461</strain>
    </source>
</reference>
<dbReference type="EMBL" id="OBEB01000001">
    <property type="protein sequence ID" value="SNY42567.1"/>
    <property type="molecule type" value="Genomic_DNA"/>
</dbReference>
<keyword evidence="1" id="KW-0812">Transmembrane</keyword>
<keyword evidence="1" id="KW-0472">Membrane</keyword>
<dbReference type="Proteomes" id="UP000219353">
    <property type="component" value="Unassembled WGS sequence"/>
</dbReference>
<evidence type="ECO:0000313" key="2">
    <source>
        <dbReference type="EMBL" id="SNY42567.1"/>
    </source>
</evidence>
<sequence>MKLPSKTQLIIAAVLVVVGALIIFNFPNYSRSGWYLIIFAIAFFIFPVPQLYSRTKRSQQQRMRERVIEASSKPLACWASPIPWLVVLILIMLAFSF</sequence>
<evidence type="ECO:0000256" key="1">
    <source>
        <dbReference type="SAM" id="Phobius"/>
    </source>
</evidence>
<accession>A0A285I3Y9</accession>
<protein>
    <submittedName>
        <fullName evidence="2">Uncharacterized protein</fullName>
    </submittedName>
</protein>
<dbReference type="AlphaFoldDB" id="A0A285I3Y9"/>
<evidence type="ECO:0000313" key="3">
    <source>
        <dbReference type="Proteomes" id="UP000219353"/>
    </source>
</evidence>
<feature type="transmembrane region" description="Helical" evidence="1">
    <location>
        <begin position="74"/>
        <end position="95"/>
    </location>
</feature>
<keyword evidence="1" id="KW-1133">Transmembrane helix</keyword>
<dbReference type="RefSeq" id="WP_097109728.1">
    <property type="nucleotide sequence ID" value="NZ_OBEB01000001.1"/>
</dbReference>
<gene>
    <name evidence="2" type="ORF">SAMN06297280_0460</name>
</gene>
<feature type="transmembrane region" description="Helical" evidence="1">
    <location>
        <begin position="33"/>
        <end position="53"/>
    </location>
</feature>
<name>A0A285I3Y9_9GAMM</name>
<proteinExistence type="predicted"/>
<organism evidence="2 3">
    <name type="scientific">Arsukibacterium tuosuense</name>
    <dbReference type="NCBI Taxonomy" id="1323745"/>
    <lineage>
        <taxon>Bacteria</taxon>
        <taxon>Pseudomonadati</taxon>
        <taxon>Pseudomonadota</taxon>
        <taxon>Gammaproteobacteria</taxon>
        <taxon>Chromatiales</taxon>
        <taxon>Chromatiaceae</taxon>
        <taxon>Arsukibacterium</taxon>
    </lineage>
</organism>